<dbReference type="Pfam" id="PF17111">
    <property type="entry name" value="PigL_N"/>
    <property type="match status" value="1"/>
</dbReference>
<dbReference type="EMBL" id="JAGMUV010000008">
    <property type="protein sequence ID" value="KAH7146329.1"/>
    <property type="molecule type" value="Genomic_DNA"/>
</dbReference>
<dbReference type="AlphaFoldDB" id="A0A9P9J7N8"/>
<keyword evidence="4" id="KW-1185">Reference proteome</keyword>
<feature type="domain" description="Azaphilone pigments biosynthesis cluster protein L N-terminal" evidence="2">
    <location>
        <begin position="1"/>
        <end position="110"/>
    </location>
</feature>
<keyword evidence="1" id="KW-0732">Signal</keyword>
<organism evidence="3 4">
    <name type="scientific">Dactylonectria macrodidyma</name>
    <dbReference type="NCBI Taxonomy" id="307937"/>
    <lineage>
        <taxon>Eukaryota</taxon>
        <taxon>Fungi</taxon>
        <taxon>Dikarya</taxon>
        <taxon>Ascomycota</taxon>
        <taxon>Pezizomycotina</taxon>
        <taxon>Sordariomycetes</taxon>
        <taxon>Hypocreomycetidae</taxon>
        <taxon>Hypocreales</taxon>
        <taxon>Nectriaceae</taxon>
        <taxon>Dactylonectria</taxon>
    </lineage>
</organism>
<name>A0A9P9J7N8_9HYPO</name>
<accession>A0A9P9J7N8</accession>
<reference evidence="3" key="1">
    <citation type="journal article" date="2021" name="Nat. Commun.">
        <title>Genetic determinants of endophytism in the Arabidopsis root mycobiome.</title>
        <authorList>
            <person name="Mesny F."/>
            <person name="Miyauchi S."/>
            <person name="Thiergart T."/>
            <person name="Pickel B."/>
            <person name="Atanasova L."/>
            <person name="Karlsson M."/>
            <person name="Huettel B."/>
            <person name="Barry K.W."/>
            <person name="Haridas S."/>
            <person name="Chen C."/>
            <person name="Bauer D."/>
            <person name="Andreopoulos W."/>
            <person name="Pangilinan J."/>
            <person name="LaButti K."/>
            <person name="Riley R."/>
            <person name="Lipzen A."/>
            <person name="Clum A."/>
            <person name="Drula E."/>
            <person name="Henrissat B."/>
            <person name="Kohler A."/>
            <person name="Grigoriev I.V."/>
            <person name="Martin F.M."/>
            <person name="Hacquard S."/>
        </authorList>
    </citation>
    <scope>NUCLEOTIDE SEQUENCE</scope>
    <source>
        <strain evidence="3">MPI-CAGE-AT-0147</strain>
    </source>
</reference>
<feature type="chain" id="PRO_5040358930" description="Azaphilone pigments biosynthesis cluster protein L N-terminal domain-containing protein" evidence="1">
    <location>
        <begin position="21"/>
        <end position="680"/>
    </location>
</feature>
<evidence type="ECO:0000313" key="3">
    <source>
        <dbReference type="EMBL" id="KAH7146329.1"/>
    </source>
</evidence>
<gene>
    <name evidence="3" type="ORF">EDB81DRAFT_487913</name>
</gene>
<proteinExistence type="predicted"/>
<evidence type="ECO:0000259" key="2">
    <source>
        <dbReference type="Pfam" id="PF17111"/>
    </source>
</evidence>
<dbReference type="OrthoDB" id="270167at2759"/>
<comment type="caution">
    <text evidence="3">The sequence shown here is derived from an EMBL/GenBank/DDBJ whole genome shotgun (WGS) entry which is preliminary data.</text>
</comment>
<evidence type="ECO:0000256" key="1">
    <source>
        <dbReference type="SAM" id="SignalP"/>
    </source>
</evidence>
<feature type="signal peptide" evidence="1">
    <location>
        <begin position="1"/>
        <end position="20"/>
    </location>
</feature>
<sequence>MDPASLAFGVVSLAMQLVQAATTIRKLIAIYKSAAKELAILSDKLEDIEAICHSLEVALTASEQAPKPWDVILLKKLHKTMAGCRDKVVQLHELISKITSGPARKRNPLSTMGAMFLHQRGKIQQYNEDLDSSLQSLHLQMTTNLFVMNMSLAQPCKTIAVAVCSDQNQESNAPELIKSSYSQEVEYWKQGWFSVFCLQKTTIRKTSTNCWGSDSVTREDLSFLASSPLLGLYVKLSIQSGSISPWSISLQFPHVLGILGESNGLGDRLQGIMMENDLGGFQNLLVERLITLDTMVTSRKDVADPEFSLFGLATLYRAYDVCRFLIQQTPDISQQNHMSPNRSIAWISGPASDVRVVYDYIDIRREFITPLEFQTLLGSTYDTDFIRECVHACKSGVSLNWAPFNCEVFKMALDAFKKRDDPSIGAYDLKGWAQIIKDVLLNGLDIHSTNWASTTGFESRDSAFSRIIRSTDTSANALVNAEAWVHVLELAGVDIEEYLQVEIEQCASIWDESASYCGWHGPDVVYKRRFVVQESRGRRLPCWVEVFPDSCSTRDVFVEFPHLRQESSFGRRWLLPSSTGGHLAWKCPVWISTYAMMDTSSEPSYPVYPPLDRRNSCYFGNRVNFQESWQARLAGLNHACDLMESRFERKQAKKRRKAGGMKALKLKGRIPGAWDDEFDY</sequence>
<dbReference type="Proteomes" id="UP000738349">
    <property type="component" value="Unassembled WGS sequence"/>
</dbReference>
<evidence type="ECO:0000313" key="4">
    <source>
        <dbReference type="Proteomes" id="UP000738349"/>
    </source>
</evidence>
<protein>
    <recommendedName>
        <fullName evidence="2">Azaphilone pigments biosynthesis cluster protein L N-terminal domain-containing protein</fullName>
    </recommendedName>
</protein>
<dbReference type="InterPro" id="IPR031348">
    <property type="entry name" value="PigL_N"/>
</dbReference>